<evidence type="ECO:0000256" key="2">
    <source>
        <dbReference type="ARBA" id="ARBA00022723"/>
    </source>
</evidence>
<dbReference type="PROSITE" id="PS51257">
    <property type="entry name" value="PROKAR_LIPOPROTEIN"/>
    <property type="match status" value="1"/>
</dbReference>
<accession>A0AAU7V465</accession>
<evidence type="ECO:0000256" key="1">
    <source>
        <dbReference type="ARBA" id="ARBA00009175"/>
    </source>
</evidence>
<dbReference type="Pfam" id="PF13531">
    <property type="entry name" value="SBP_bac_11"/>
    <property type="match status" value="1"/>
</dbReference>
<dbReference type="GO" id="GO:0046872">
    <property type="term" value="F:metal ion binding"/>
    <property type="evidence" value="ECO:0007669"/>
    <property type="project" value="UniProtKB-KW"/>
</dbReference>
<dbReference type="PANTHER" id="PTHR30632:SF0">
    <property type="entry name" value="SULFATE-BINDING PROTEIN"/>
    <property type="match status" value="1"/>
</dbReference>
<organism evidence="7">
    <name type="scientific">Scrofimicrobium appendicitidis</name>
    <dbReference type="NCBI Taxonomy" id="3079930"/>
    <lineage>
        <taxon>Bacteria</taxon>
        <taxon>Bacillati</taxon>
        <taxon>Actinomycetota</taxon>
        <taxon>Actinomycetes</taxon>
        <taxon>Actinomycetales</taxon>
        <taxon>Actinomycetaceae</taxon>
        <taxon>Scrofimicrobium</taxon>
    </lineage>
</organism>
<protein>
    <submittedName>
        <fullName evidence="7">Molybdate ABC transporter substrate-binding protein</fullName>
    </submittedName>
</protein>
<dbReference type="GO" id="GO:0030973">
    <property type="term" value="F:molybdate ion binding"/>
    <property type="evidence" value="ECO:0007669"/>
    <property type="project" value="TreeGrafter"/>
</dbReference>
<evidence type="ECO:0000256" key="5">
    <source>
        <dbReference type="SAM" id="MobiDB-lite"/>
    </source>
</evidence>
<feature type="binding site" evidence="4">
    <location>
        <position position="216"/>
    </location>
    <ligand>
        <name>molybdate</name>
        <dbReference type="ChEBI" id="CHEBI:36264"/>
    </ligand>
</feature>
<evidence type="ECO:0000256" key="6">
    <source>
        <dbReference type="SAM" id="SignalP"/>
    </source>
</evidence>
<keyword evidence="4" id="KW-0500">Molybdenum</keyword>
<dbReference type="RefSeq" id="WP_350257431.1">
    <property type="nucleotide sequence ID" value="NZ_CP138335.1"/>
</dbReference>
<evidence type="ECO:0000313" key="7">
    <source>
        <dbReference type="EMBL" id="XBW07225.1"/>
    </source>
</evidence>
<dbReference type="KEGG" id="sapp:SAC06_06110"/>
<comment type="similarity">
    <text evidence="1">Belongs to the bacterial solute-binding protein ModA family.</text>
</comment>
<dbReference type="SUPFAM" id="SSF53850">
    <property type="entry name" value="Periplasmic binding protein-like II"/>
    <property type="match status" value="1"/>
</dbReference>
<feature type="compositionally biased region" description="Low complexity" evidence="5">
    <location>
        <begin position="27"/>
        <end position="53"/>
    </location>
</feature>
<keyword evidence="2 4" id="KW-0479">Metal-binding</keyword>
<dbReference type="InterPro" id="IPR005950">
    <property type="entry name" value="ModA"/>
</dbReference>
<dbReference type="NCBIfam" id="TIGR01256">
    <property type="entry name" value="modA"/>
    <property type="match status" value="1"/>
</dbReference>
<name>A0AAU7V465_9ACTO</name>
<dbReference type="Gene3D" id="3.40.190.10">
    <property type="entry name" value="Periplasmic binding protein-like II"/>
    <property type="match status" value="2"/>
</dbReference>
<keyword evidence="3 6" id="KW-0732">Signal</keyword>
<evidence type="ECO:0000256" key="4">
    <source>
        <dbReference type="PIRSR" id="PIRSR004846-1"/>
    </source>
</evidence>
<dbReference type="AlphaFoldDB" id="A0AAU7V465"/>
<dbReference type="PIRSF" id="PIRSF004846">
    <property type="entry name" value="ModA"/>
    <property type="match status" value="1"/>
</dbReference>
<feature type="binding site" evidence="4">
    <location>
        <position position="66"/>
    </location>
    <ligand>
        <name>molybdate</name>
        <dbReference type="ChEBI" id="CHEBI:36264"/>
    </ligand>
</feature>
<dbReference type="EMBL" id="CP138335">
    <property type="protein sequence ID" value="XBW07225.1"/>
    <property type="molecule type" value="Genomic_DNA"/>
</dbReference>
<feature type="region of interest" description="Disordered" evidence="5">
    <location>
        <begin position="27"/>
        <end position="56"/>
    </location>
</feature>
<dbReference type="PANTHER" id="PTHR30632">
    <property type="entry name" value="MOLYBDATE-BINDING PERIPLASMIC PROTEIN"/>
    <property type="match status" value="1"/>
</dbReference>
<reference evidence="7" key="1">
    <citation type="submission" date="2023-11" db="EMBL/GenBank/DDBJ databases">
        <title>Scrofimicrobium hongkongense sp. nov., isolated from a patient with peritonitis.</title>
        <authorList>
            <person name="Lao H.Y."/>
            <person name="Wong A.Y.P."/>
            <person name="Ng T.L."/>
            <person name="Wong R.Y.L."/>
            <person name="Yau M.C.Y."/>
            <person name="Lam J.Y.W."/>
            <person name="Siu G.K.H."/>
        </authorList>
    </citation>
    <scope>NUCLEOTIDE SEQUENCE</scope>
    <source>
        <strain evidence="7">R131</strain>
    </source>
</reference>
<sequence length="278" mass="28838">MRIATRRKSALLTLPLLLALSLGACSSPASQSDQTQPDQTQSDSSQSTPAPAAGETTTLQISAAASLKSVFEPLIEAFEQEHPDIKIASVNFDGSPTLVEQIVAGDPVDVFLSADTKNMDNLAEQGEVAGEPEIFATNSITLAAPAANPAGLKELGDIESSDVAIVTCAPEVPCGAATGRLLESENITIDPVSLEQNVSAVAAKLAADEADGGFIYQTDVLANDGKIIAIDTPAIDPNQYPIAVVKSSKNQEAAQTFVDFMLSPKALAILKEFGFGAP</sequence>
<feature type="signal peptide" evidence="6">
    <location>
        <begin position="1"/>
        <end position="31"/>
    </location>
</feature>
<feature type="chain" id="PRO_5043862804" evidence="6">
    <location>
        <begin position="32"/>
        <end position="278"/>
    </location>
</feature>
<dbReference type="GO" id="GO:0015689">
    <property type="term" value="P:molybdate ion transport"/>
    <property type="evidence" value="ECO:0007669"/>
    <property type="project" value="InterPro"/>
</dbReference>
<feature type="binding site" evidence="4">
    <location>
        <position position="95"/>
    </location>
    <ligand>
        <name>molybdate</name>
        <dbReference type="ChEBI" id="CHEBI:36264"/>
    </ligand>
</feature>
<gene>
    <name evidence="7" type="primary">modA</name>
    <name evidence="7" type="ORF">SAC06_06110</name>
</gene>
<feature type="binding site" evidence="4">
    <location>
        <position position="198"/>
    </location>
    <ligand>
        <name>molybdate</name>
        <dbReference type="ChEBI" id="CHEBI:36264"/>
    </ligand>
</feature>
<dbReference type="InterPro" id="IPR050682">
    <property type="entry name" value="ModA/WtpA"/>
</dbReference>
<proteinExistence type="inferred from homology"/>
<evidence type="ECO:0000256" key="3">
    <source>
        <dbReference type="ARBA" id="ARBA00022729"/>
    </source>
</evidence>